<comment type="caution">
    <text evidence="2">The sequence shown here is derived from an EMBL/GenBank/DDBJ whole genome shotgun (WGS) entry which is preliminary data.</text>
</comment>
<dbReference type="InterPro" id="IPR025558">
    <property type="entry name" value="DUF4283"/>
</dbReference>
<dbReference type="Proteomes" id="UP001293593">
    <property type="component" value="Unassembled WGS sequence"/>
</dbReference>
<dbReference type="Pfam" id="PF14111">
    <property type="entry name" value="DUF4283"/>
    <property type="match status" value="1"/>
</dbReference>
<evidence type="ECO:0000259" key="1">
    <source>
        <dbReference type="Pfam" id="PF14111"/>
    </source>
</evidence>
<dbReference type="PANTHER" id="PTHR31286">
    <property type="entry name" value="GLYCINE-RICH CELL WALL STRUCTURAL PROTEIN 1.8-LIKE"/>
    <property type="match status" value="1"/>
</dbReference>
<sequence>MKEADEGVDQEEEAVESWHRTGKLPKLQVSAEEYDAWCKPFRNSLIVKLLGKTVSVGFMRFRMERMWALKGPVRVTPLSNGYFLVLFSSTEDRDYALQEGPWMIADHYVLVQRWLPNFNPWKAEYQKRVPVWVRIPDLPHKLYNVESIRRIGNMIGKTLKIDQTTAFFEKGGFARMYVEVDL</sequence>
<dbReference type="AlphaFoldDB" id="A0AAE1N6K3"/>
<dbReference type="EMBL" id="JAWXYG010000001">
    <property type="protein sequence ID" value="KAK4283752.1"/>
    <property type="molecule type" value="Genomic_DNA"/>
</dbReference>
<organism evidence="2 3">
    <name type="scientific">Acacia crassicarpa</name>
    <name type="common">northern wattle</name>
    <dbReference type="NCBI Taxonomy" id="499986"/>
    <lineage>
        <taxon>Eukaryota</taxon>
        <taxon>Viridiplantae</taxon>
        <taxon>Streptophyta</taxon>
        <taxon>Embryophyta</taxon>
        <taxon>Tracheophyta</taxon>
        <taxon>Spermatophyta</taxon>
        <taxon>Magnoliopsida</taxon>
        <taxon>eudicotyledons</taxon>
        <taxon>Gunneridae</taxon>
        <taxon>Pentapetalae</taxon>
        <taxon>rosids</taxon>
        <taxon>fabids</taxon>
        <taxon>Fabales</taxon>
        <taxon>Fabaceae</taxon>
        <taxon>Caesalpinioideae</taxon>
        <taxon>mimosoid clade</taxon>
        <taxon>Acacieae</taxon>
        <taxon>Acacia</taxon>
    </lineage>
</organism>
<evidence type="ECO:0000313" key="2">
    <source>
        <dbReference type="EMBL" id="KAK4283752.1"/>
    </source>
</evidence>
<evidence type="ECO:0000313" key="3">
    <source>
        <dbReference type="Proteomes" id="UP001293593"/>
    </source>
</evidence>
<name>A0AAE1N6K3_9FABA</name>
<gene>
    <name evidence="2" type="ORF">QN277_000672</name>
</gene>
<keyword evidence="3" id="KW-1185">Reference proteome</keyword>
<dbReference type="PANTHER" id="PTHR31286:SF99">
    <property type="entry name" value="DUF4283 DOMAIN-CONTAINING PROTEIN"/>
    <property type="match status" value="1"/>
</dbReference>
<accession>A0AAE1N6K3</accession>
<proteinExistence type="predicted"/>
<feature type="domain" description="DUF4283" evidence="1">
    <location>
        <begin position="41"/>
        <end position="121"/>
    </location>
</feature>
<protein>
    <recommendedName>
        <fullName evidence="1">DUF4283 domain-containing protein</fullName>
    </recommendedName>
</protein>
<reference evidence="2" key="1">
    <citation type="submission" date="2023-10" db="EMBL/GenBank/DDBJ databases">
        <title>Chromosome-level genome of the transformable northern wattle, Acacia crassicarpa.</title>
        <authorList>
            <person name="Massaro I."/>
            <person name="Sinha N.R."/>
            <person name="Poethig S."/>
            <person name="Leichty A.R."/>
        </authorList>
    </citation>
    <scope>NUCLEOTIDE SEQUENCE</scope>
    <source>
        <strain evidence="2">Acra3RX</strain>
        <tissue evidence="2">Leaf</tissue>
    </source>
</reference>
<dbReference type="InterPro" id="IPR040256">
    <property type="entry name" value="At4g02000-like"/>
</dbReference>